<evidence type="ECO:0000313" key="2">
    <source>
        <dbReference type="Proteomes" id="UP000062645"/>
    </source>
</evidence>
<dbReference type="Proteomes" id="UP000062645">
    <property type="component" value="Chromosome"/>
</dbReference>
<dbReference type="OrthoDB" id="424745at2"/>
<sequence>MKYFFLSEGWNIGRVWSSDGLWQITAWRRQPDIQRMNICIVENNELLWLYRTEEAVLTIEVKPSTSEIATQTIGQVVLKRLMSAEQVIERLNTAEAKCQLQNIQLVTQ</sequence>
<keyword evidence="2" id="KW-1185">Reference proteome</keyword>
<gene>
    <name evidence="1" type="ORF">ACX27_24055</name>
</gene>
<reference evidence="2" key="1">
    <citation type="submission" date="2015-07" db="EMBL/GenBank/DDBJ databases">
        <title>Genome Of Nitrogen-Fixing Cyanobacterium Nostoc piscinale CENA21 From Solimoes/Amazon River Floodplain Sediments And Comparative Genomics To Uncover Biosynthetic Natural Products Potential.</title>
        <authorList>
            <person name="Leao T.F."/>
            <person name="Leao P.N."/>
            <person name="Guimaraes P.I."/>
            <person name="de Melo A.G.C."/>
            <person name="Ramos R.T.J."/>
            <person name="Silva A."/>
            <person name="Fiore M.F."/>
            <person name="Schneider M.P.C."/>
        </authorList>
    </citation>
    <scope>NUCLEOTIDE SEQUENCE [LARGE SCALE GENOMIC DNA]</scope>
    <source>
        <strain evidence="2">CENA21</strain>
    </source>
</reference>
<name>A0A0M5MHR6_9NOSO</name>
<dbReference type="PATRIC" id="fig|224013.5.peg.5773"/>
<evidence type="ECO:0000313" key="1">
    <source>
        <dbReference type="EMBL" id="ALF55205.1"/>
    </source>
</evidence>
<organism evidence="1 2">
    <name type="scientific">Nostoc piscinale CENA21</name>
    <dbReference type="NCBI Taxonomy" id="224013"/>
    <lineage>
        <taxon>Bacteria</taxon>
        <taxon>Bacillati</taxon>
        <taxon>Cyanobacteriota</taxon>
        <taxon>Cyanophyceae</taxon>
        <taxon>Nostocales</taxon>
        <taxon>Nostocaceae</taxon>
        <taxon>Nostoc</taxon>
    </lineage>
</organism>
<accession>A0A0M5MHR6</accession>
<proteinExistence type="predicted"/>
<reference evidence="1 2" key="2">
    <citation type="journal article" date="2016" name="Genome Announc.">
        <title>Draft Genome Sequence of the N2-Fixing Cyanobacterium Nostoc piscinale CENA21, Isolated from the Brazilian Amazon Floodplain.</title>
        <authorList>
            <person name="Leao T."/>
            <person name="Guimaraes P.I."/>
            <person name="de Melo A.G."/>
            <person name="Ramos R.T."/>
            <person name="Leao P.N."/>
            <person name="Silva A."/>
            <person name="Fiore M.F."/>
            <person name="Schneider M.P."/>
        </authorList>
    </citation>
    <scope>NUCLEOTIDE SEQUENCE [LARGE SCALE GENOMIC DNA]</scope>
    <source>
        <strain evidence="1 2">CENA21</strain>
    </source>
</reference>
<dbReference type="STRING" id="224013.ACX27_24055"/>
<dbReference type="KEGG" id="npz:ACX27_24055"/>
<dbReference type="RefSeq" id="WP_062296158.1">
    <property type="nucleotide sequence ID" value="NZ_CP012036.1"/>
</dbReference>
<protein>
    <submittedName>
        <fullName evidence="1">Uncharacterized protein</fullName>
    </submittedName>
</protein>
<dbReference type="EMBL" id="CP012036">
    <property type="protein sequence ID" value="ALF55205.1"/>
    <property type="molecule type" value="Genomic_DNA"/>
</dbReference>
<dbReference type="AlphaFoldDB" id="A0A0M5MHR6"/>